<dbReference type="EMBL" id="SFBI01000008">
    <property type="protein sequence ID" value="TRU43019.1"/>
    <property type="molecule type" value="Genomic_DNA"/>
</dbReference>
<evidence type="ECO:0000313" key="2">
    <source>
        <dbReference type="EMBL" id="TRU43019.1"/>
    </source>
</evidence>
<sequence length="102" mass="11665">MLDIFPPKPKDKDTYKGDSGTSAKSDNYLTSAEKSLLSDLLKVRAATVVSFKIETDRVGEADLQRKLVELKDKGYIKVNKQKNYEIFTPTWKTRWLRVNGIL</sequence>
<evidence type="ECO:0000256" key="1">
    <source>
        <dbReference type="SAM" id="MobiDB-lite"/>
    </source>
</evidence>
<protein>
    <submittedName>
        <fullName evidence="2">Uncharacterized protein</fullName>
    </submittedName>
</protein>
<dbReference type="AlphaFoldDB" id="A0A552F8J4"/>
<reference evidence="2 3" key="1">
    <citation type="submission" date="2019-01" db="EMBL/GenBank/DDBJ databases">
        <title>Coherence of Microcystis species and biogeography revealed through population genomics.</title>
        <authorList>
            <person name="Perez-Carrascal O.M."/>
            <person name="Terrat Y."/>
            <person name="Giani A."/>
            <person name="Fortin N."/>
            <person name="Tromas N."/>
            <person name="Shapiro B.J."/>
        </authorList>
    </citation>
    <scope>NUCLEOTIDE SEQUENCE [LARGE SCALE GENOMIC DNA]</scope>
    <source>
        <strain evidence="2">Ma_MB_S_20031200_S102</strain>
    </source>
</reference>
<dbReference type="Proteomes" id="UP000317708">
    <property type="component" value="Unassembled WGS sequence"/>
</dbReference>
<accession>A0A552F8J4</accession>
<evidence type="ECO:0000313" key="3">
    <source>
        <dbReference type="Proteomes" id="UP000317708"/>
    </source>
</evidence>
<comment type="caution">
    <text evidence="2">The sequence shown here is derived from an EMBL/GenBank/DDBJ whole genome shotgun (WGS) entry which is preliminary data.</text>
</comment>
<gene>
    <name evidence="2" type="ORF">EWV92_00625</name>
</gene>
<proteinExistence type="predicted"/>
<feature type="region of interest" description="Disordered" evidence="1">
    <location>
        <begin position="1"/>
        <end position="25"/>
    </location>
</feature>
<name>A0A552F8J4_MICAE</name>
<organism evidence="2 3">
    <name type="scientific">Microcystis aeruginosa Ma_MB_S_20031200_S102</name>
    <dbReference type="NCBI Taxonomy" id="2486254"/>
    <lineage>
        <taxon>Bacteria</taxon>
        <taxon>Bacillati</taxon>
        <taxon>Cyanobacteriota</taxon>
        <taxon>Cyanophyceae</taxon>
        <taxon>Oscillatoriophycideae</taxon>
        <taxon>Chroococcales</taxon>
        <taxon>Microcystaceae</taxon>
        <taxon>Microcystis</taxon>
    </lineage>
</organism>